<keyword evidence="4 7" id="KW-0560">Oxidoreductase</keyword>
<dbReference type="PANTHER" id="PTHR24291:SF50">
    <property type="entry name" value="BIFUNCTIONAL ALBAFLAVENONE MONOOXYGENASE_TERPENE SYNTHASE"/>
    <property type="match status" value="1"/>
</dbReference>
<dbReference type="GO" id="GO:0004497">
    <property type="term" value="F:monooxygenase activity"/>
    <property type="evidence" value="ECO:0007669"/>
    <property type="project" value="UniProtKB-KW"/>
</dbReference>
<comment type="caution">
    <text evidence="8">The sequence shown here is derived from an EMBL/GenBank/DDBJ whole genome shotgun (WGS) entry which is preliminary data.</text>
</comment>
<dbReference type="Pfam" id="PF00067">
    <property type="entry name" value="p450"/>
    <property type="match status" value="1"/>
</dbReference>
<name>A0A3P3RF97_9EURY</name>
<dbReference type="RefSeq" id="WP_124954382.1">
    <property type="nucleotide sequence ID" value="NZ_RRCH01000014.1"/>
</dbReference>
<dbReference type="OrthoDB" id="9881at2157"/>
<dbReference type="Proteomes" id="UP000282322">
    <property type="component" value="Unassembled WGS sequence"/>
</dbReference>
<dbReference type="CDD" id="cd20620">
    <property type="entry name" value="CYP132-like"/>
    <property type="match status" value="1"/>
</dbReference>
<dbReference type="InterPro" id="IPR001128">
    <property type="entry name" value="Cyt_P450"/>
</dbReference>
<evidence type="ECO:0000256" key="1">
    <source>
        <dbReference type="ARBA" id="ARBA00010617"/>
    </source>
</evidence>
<dbReference type="InterPro" id="IPR036396">
    <property type="entry name" value="Cyt_P450_sf"/>
</dbReference>
<organism evidence="8 9">
    <name type="scientific">Halocatena pleomorpha</name>
    <dbReference type="NCBI Taxonomy" id="1785090"/>
    <lineage>
        <taxon>Archaea</taxon>
        <taxon>Methanobacteriati</taxon>
        <taxon>Methanobacteriota</taxon>
        <taxon>Stenosarchaea group</taxon>
        <taxon>Halobacteria</taxon>
        <taxon>Halobacteriales</taxon>
        <taxon>Natronomonadaceae</taxon>
        <taxon>Halocatena</taxon>
    </lineage>
</organism>
<sequence length="459" mass="52249">MTSTLPKDRPPGPRRMPLIGNAGQAGRGLLAFLTENAQTYGDVVYFEIVNEPFYQLTHPDDIESVLIERNQQFSKGRLNRELLAPVLGTGLFTSEGETWRTRRHLIQPLFHPDQIAMYGDIMTECTERLLDEWMDEKRINVHDAMKELTLEIVARSLLGVDLQQDIETIGRNLDIVLEYIDSTSNLLLPSWAPTPGNRRYRRAVTELESIVERIIDERRPEAGGDDVVSRLVAAEDEHGEPMSTRQLRDEVMTFLIAGHETTAVTLTYTLYLLATHPLIEQRLVEELTTVLDGEPPSVGEGNELSFTNQVITESMRLFPPANRIHREPVADAVISGHRIPEGATIVLPQWVVHRDSRWYPDPLAFHPERWSEEFRAALPRLAYFPFGTGPRRCIGDRFARLEATLVLATILQRYHLELPPEMSLEVEAAVTTRPKQSLWMNVWERDGYSSDAVRRSKTG</sequence>
<dbReference type="Gene3D" id="1.10.630.10">
    <property type="entry name" value="Cytochrome P450"/>
    <property type="match status" value="1"/>
</dbReference>
<dbReference type="AlphaFoldDB" id="A0A3P3RF97"/>
<evidence type="ECO:0000256" key="3">
    <source>
        <dbReference type="ARBA" id="ARBA00022723"/>
    </source>
</evidence>
<evidence type="ECO:0000256" key="4">
    <source>
        <dbReference type="ARBA" id="ARBA00023002"/>
    </source>
</evidence>
<dbReference type="PROSITE" id="PS00086">
    <property type="entry name" value="CYTOCHROME_P450"/>
    <property type="match status" value="1"/>
</dbReference>
<dbReference type="PANTHER" id="PTHR24291">
    <property type="entry name" value="CYTOCHROME P450 FAMILY 4"/>
    <property type="match status" value="1"/>
</dbReference>
<dbReference type="GO" id="GO:0020037">
    <property type="term" value="F:heme binding"/>
    <property type="evidence" value="ECO:0007669"/>
    <property type="project" value="InterPro"/>
</dbReference>
<evidence type="ECO:0000256" key="6">
    <source>
        <dbReference type="ARBA" id="ARBA00023033"/>
    </source>
</evidence>
<evidence type="ECO:0000313" key="8">
    <source>
        <dbReference type="EMBL" id="RRJ31430.1"/>
    </source>
</evidence>
<evidence type="ECO:0000256" key="5">
    <source>
        <dbReference type="ARBA" id="ARBA00023004"/>
    </source>
</evidence>
<gene>
    <name evidence="8" type="ORF">EIK79_06855</name>
</gene>
<dbReference type="InterPro" id="IPR002401">
    <property type="entry name" value="Cyt_P450_E_grp-I"/>
</dbReference>
<comment type="similarity">
    <text evidence="1 7">Belongs to the cytochrome P450 family.</text>
</comment>
<dbReference type="PRINTS" id="PR00385">
    <property type="entry name" value="P450"/>
</dbReference>
<proteinExistence type="inferred from homology"/>
<keyword evidence="2 7" id="KW-0349">Heme</keyword>
<protein>
    <submittedName>
        <fullName evidence="8">Cytochrome P450</fullName>
    </submittedName>
</protein>
<evidence type="ECO:0000256" key="7">
    <source>
        <dbReference type="RuleBase" id="RU000461"/>
    </source>
</evidence>
<keyword evidence="3 7" id="KW-0479">Metal-binding</keyword>
<dbReference type="PRINTS" id="PR00463">
    <property type="entry name" value="EP450I"/>
</dbReference>
<evidence type="ECO:0000256" key="2">
    <source>
        <dbReference type="ARBA" id="ARBA00022617"/>
    </source>
</evidence>
<keyword evidence="9" id="KW-1185">Reference proteome</keyword>
<reference evidence="8 9" key="1">
    <citation type="submission" date="2018-11" db="EMBL/GenBank/DDBJ databases">
        <title>Taxonoimc description of Halomarina strain SPP-AMP-1.</title>
        <authorList>
            <person name="Pal Y."/>
            <person name="Srinivasana K."/>
            <person name="Verma A."/>
            <person name="Kumar P."/>
        </authorList>
    </citation>
    <scope>NUCLEOTIDE SEQUENCE [LARGE SCALE GENOMIC DNA]</scope>
    <source>
        <strain evidence="8 9">SPP-AMP-1</strain>
    </source>
</reference>
<accession>A0A3P3RF97</accession>
<dbReference type="InterPro" id="IPR017972">
    <property type="entry name" value="Cyt_P450_CS"/>
</dbReference>
<keyword evidence="6 7" id="KW-0503">Monooxygenase</keyword>
<keyword evidence="5 7" id="KW-0408">Iron</keyword>
<dbReference type="SUPFAM" id="SSF48264">
    <property type="entry name" value="Cytochrome P450"/>
    <property type="match status" value="1"/>
</dbReference>
<dbReference type="GO" id="GO:0016705">
    <property type="term" value="F:oxidoreductase activity, acting on paired donors, with incorporation or reduction of molecular oxygen"/>
    <property type="evidence" value="ECO:0007669"/>
    <property type="project" value="InterPro"/>
</dbReference>
<dbReference type="InterPro" id="IPR050196">
    <property type="entry name" value="Cytochrome_P450_Monoox"/>
</dbReference>
<evidence type="ECO:0000313" key="9">
    <source>
        <dbReference type="Proteomes" id="UP000282322"/>
    </source>
</evidence>
<dbReference type="GO" id="GO:0005506">
    <property type="term" value="F:iron ion binding"/>
    <property type="evidence" value="ECO:0007669"/>
    <property type="project" value="InterPro"/>
</dbReference>
<dbReference type="EMBL" id="RRCH01000014">
    <property type="protein sequence ID" value="RRJ31430.1"/>
    <property type="molecule type" value="Genomic_DNA"/>
</dbReference>